<protein>
    <recommendedName>
        <fullName evidence="4">GB1/RHD3-type G domain-containing protein</fullName>
    </recommendedName>
</protein>
<evidence type="ECO:0000313" key="5">
    <source>
        <dbReference type="EMBL" id="KAH7976579.1"/>
    </source>
</evidence>
<dbReference type="InterPro" id="IPR015894">
    <property type="entry name" value="Guanylate-bd_N"/>
</dbReference>
<evidence type="ECO:0000256" key="1">
    <source>
        <dbReference type="ARBA" id="ARBA00022741"/>
    </source>
</evidence>
<dbReference type="SUPFAM" id="SSF52540">
    <property type="entry name" value="P-loop containing nucleoside triphosphate hydrolases"/>
    <property type="match status" value="1"/>
</dbReference>
<reference evidence="5" key="1">
    <citation type="journal article" date="2020" name="Cell">
        <title>Large-Scale Comparative Analyses of Tick Genomes Elucidate Their Genetic Diversity and Vector Capacities.</title>
        <authorList>
            <consortium name="Tick Genome and Microbiome Consortium (TIGMIC)"/>
            <person name="Jia N."/>
            <person name="Wang J."/>
            <person name="Shi W."/>
            <person name="Du L."/>
            <person name="Sun Y."/>
            <person name="Zhan W."/>
            <person name="Jiang J.F."/>
            <person name="Wang Q."/>
            <person name="Zhang B."/>
            <person name="Ji P."/>
            <person name="Bell-Sakyi L."/>
            <person name="Cui X.M."/>
            <person name="Yuan T.T."/>
            <person name="Jiang B.G."/>
            <person name="Yang W.F."/>
            <person name="Lam T.T."/>
            <person name="Chang Q.C."/>
            <person name="Ding S.J."/>
            <person name="Wang X.J."/>
            <person name="Zhu J.G."/>
            <person name="Ruan X.D."/>
            <person name="Zhao L."/>
            <person name="Wei J.T."/>
            <person name="Ye R.Z."/>
            <person name="Que T.C."/>
            <person name="Du C.H."/>
            <person name="Zhou Y.H."/>
            <person name="Cheng J.X."/>
            <person name="Dai P.F."/>
            <person name="Guo W.B."/>
            <person name="Han X.H."/>
            <person name="Huang E.J."/>
            <person name="Li L.F."/>
            <person name="Wei W."/>
            <person name="Gao Y.C."/>
            <person name="Liu J.Z."/>
            <person name="Shao H.Z."/>
            <person name="Wang X."/>
            <person name="Wang C.C."/>
            <person name="Yang T.C."/>
            <person name="Huo Q.B."/>
            <person name="Li W."/>
            <person name="Chen H.Y."/>
            <person name="Chen S.E."/>
            <person name="Zhou L.G."/>
            <person name="Ni X.B."/>
            <person name="Tian J.H."/>
            <person name="Sheng Y."/>
            <person name="Liu T."/>
            <person name="Pan Y.S."/>
            <person name="Xia L.Y."/>
            <person name="Li J."/>
            <person name="Zhao F."/>
            <person name="Cao W.C."/>
        </authorList>
    </citation>
    <scope>NUCLEOTIDE SEQUENCE</scope>
    <source>
        <strain evidence="5">Rsan-2018</strain>
    </source>
</reference>
<dbReference type="Gene3D" id="3.40.50.300">
    <property type="entry name" value="P-loop containing nucleotide triphosphate hydrolases"/>
    <property type="match status" value="1"/>
</dbReference>
<dbReference type="GO" id="GO:0005525">
    <property type="term" value="F:GTP binding"/>
    <property type="evidence" value="ECO:0007669"/>
    <property type="project" value="UniProtKB-KW"/>
</dbReference>
<sequence length="268" mass="30270">MPDQVDSGQPLQILNVDGRRLELDEHGLARLLLDERVKDHPVVVIAVAGAFRKGKSFLLCFLLRYLRSMGRADWLGDPDAPLEGFKWQAGSQRQTTGILMWSEVFLVENSQGEKLAVVLMDTQGTFDCKSPTAVHSSIFSLSAMISSVLVYNVSQNIQENDLQHLQAFIEYGMLAQSEQQSSSMPDEVACEHPFQSLLFLVRDWQCAYEMPYGLEGGQQLLDSRFEDIEDEELLQLREKILKCFMKIRCFLMPHPGLKVNVPGTCLDV</sequence>
<dbReference type="InterPro" id="IPR030386">
    <property type="entry name" value="G_GB1_RHD3_dom"/>
</dbReference>
<keyword evidence="2" id="KW-0342">GTP-binding</keyword>
<dbReference type="Proteomes" id="UP000821837">
    <property type="component" value="Chromosome 10"/>
</dbReference>
<dbReference type="InterPro" id="IPR027417">
    <property type="entry name" value="P-loop_NTPase"/>
</dbReference>
<dbReference type="VEuPathDB" id="VectorBase:RSAN_057305"/>
<comment type="similarity">
    <text evidence="3">Belongs to the TRAFAC class dynamin-like GTPase superfamily. GB1/RHD3 GTPase family.</text>
</comment>
<evidence type="ECO:0000256" key="2">
    <source>
        <dbReference type="ARBA" id="ARBA00023134"/>
    </source>
</evidence>
<evidence type="ECO:0000259" key="4">
    <source>
        <dbReference type="PROSITE" id="PS51715"/>
    </source>
</evidence>
<dbReference type="CDD" id="cd01851">
    <property type="entry name" value="GBP"/>
    <property type="match status" value="1"/>
</dbReference>
<dbReference type="AlphaFoldDB" id="A0A9D4QGD0"/>
<evidence type="ECO:0000256" key="3">
    <source>
        <dbReference type="PROSITE-ProRule" id="PRU01052"/>
    </source>
</evidence>
<dbReference type="Pfam" id="PF02263">
    <property type="entry name" value="GBP"/>
    <property type="match status" value="1"/>
</dbReference>
<dbReference type="PANTHER" id="PTHR10751">
    <property type="entry name" value="GUANYLATE BINDING PROTEIN"/>
    <property type="match status" value="1"/>
</dbReference>
<organism evidence="5 6">
    <name type="scientific">Rhipicephalus sanguineus</name>
    <name type="common">Brown dog tick</name>
    <name type="synonym">Ixodes sanguineus</name>
    <dbReference type="NCBI Taxonomy" id="34632"/>
    <lineage>
        <taxon>Eukaryota</taxon>
        <taxon>Metazoa</taxon>
        <taxon>Ecdysozoa</taxon>
        <taxon>Arthropoda</taxon>
        <taxon>Chelicerata</taxon>
        <taxon>Arachnida</taxon>
        <taxon>Acari</taxon>
        <taxon>Parasitiformes</taxon>
        <taxon>Ixodida</taxon>
        <taxon>Ixodoidea</taxon>
        <taxon>Ixodidae</taxon>
        <taxon>Rhipicephalinae</taxon>
        <taxon>Rhipicephalus</taxon>
        <taxon>Rhipicephalus</taxon>
    </lineage>
</organism>
<feature type="domain" description="GB1/RHD3-type G" evidence="4">
    <location>
        <begin position="39"/>
        <end position="268"/>
    </location>
</feature>
<accession>A0A9D4QGD0</accession>
<comment type="caution">
    <text evidence="5">The sequence shown here is derived from an EMBL/GenBank/DDBJ whole genome shotgun (WGS) entry which is preliminary data.</text>
</comment>
<gene>
    <name evidence="5" type="ORF">HPB52_016520</name>
</gene>
<dbReference type="PROSITE" id="PS51715">
    <property type="entry name" value="G_GB1_RHD3"/>
    <property type="match status" value="1"/>
</dbReference>
<name>A0A9D4QGD0_RHISA</name>
<keyword evidence="1" id="KW-0547">Nucleotide-binding</keyword>
<dbReference type="GO" id="GO:0003924">
    <property type="term" value="F:GTPase activity"/>
    <property type="evidence" value="ECO:0007669"/>
    <property type="project" value="InterPro"/>
</dbReference>
<keyword evidence="6" id="KW-1185">Reference proteome</keyword>
<reference evidence="5" key="2">
    <citation type="submission" date="2021-09" db="EMBL/GenBank/DDBJ databases">
        <authorList>
            <person name="Jia N."/>
            <person name="Wang J."/>
            <person name="Shi W."/>
            <person name="Du L."/>
            <person name="Sun Y."/>
            <person name="Zhan W."/>
            <person name="Jiang J."/>
            <person name="Wang Q."/>
            <person name="Zhang B."/>
            <person name="Ji P."/>
            <person name="Sakyi L.B."/>
            <person name="Cui X."/>
            <person name="Yuan T."/>
            <person name="Jiang B."/>
            <person name="Yang W."/>
            <person name="Lam T.T.-Y."/>
            <person name="Chang Q."/>
            <person name="Ding S."/>
            <person name="Wang X."/>
            <person name="Zhu J."/>
            <person name="Ruan X."/>
            <person name="Zhao L."/>
            <person name="Wei J."/>
            <person name="Que T."/>
            <person name="Du C."/>
            <person name="Cheng J."/>
            <person name="Dai P."/>
            <person name="Han X."/>
            <person name="Huang E."/>
            <person name="Gao Y."/>
            <person name="Liu J."/>
            <person name="Shao H."/>
            <person name="Ye R."/>
            <person name="Li L."/>
            <person name="Wei W."/>
            <person name="Wang X."/>
            <person name="Wang C."/>
            <person name="Huo Q."/>
            <person name="Li W."/>
            <person name="Guo W."/>
            <person name="Chen H."/>
            <person name="Chen S."/>
            <person name="Zhou L."/>
            <person name="Zhou L."/>
            <person name="Ni X."/>
            <person name="Tian J."/>
            <person name="Zhou Y."/>
            <person name="Sheng Y."/>
            <person name="Liu T."/>
            <person name="Pan Y."/>
            <person name="Xia L."/>
            <person name="Li J."/>
            <person name="Zhao F."/>
            <person name="Cao W."/>
        </authorList>
    </citation>
    <scope>NUCLEOTIDE SEQUENCE</scope>
    <source>
        <strain evidence="5">Rsan-2018</strain>
        <tissue evidence="5">Larvae</tissue>
    </source>
</reference>
<evidence type="ECO:0000313" key="6">
    <source>
        <dbReference type="Proteomes" id="UP000821837"/>
    </source>
</evidence>
<proteinExistence type="inferred from homology"/>
<dbReference type="EMBL" id="JABSTV010001246">
    <property type="protein sequence ID" value="KAH7976579.1"/>
    <property type="molecule type" value="Genomic_DNA"/>
</dbReference>